<feature type="domain" description="Kazal-like" evidence="12">
    <location>
        <begin position="76"/>
        <end position="123"/>
    </location>
</feature>
<evidence type="ECO:0000256" key="2">
    <source>
        <dbReference type="ARBA" id="ARBA00022536"/>
    </source>
</evidence>
<dbReference type="Pfam" id="PF07648">
    <property type="entry name" value="Kazal_2"/>
    <property type="match status" value="2"/>
</dbReference>
<dbReference type="SMART" id="SM00280">
    <property type="entry name" value="KAZAL"/>
    <property type="match status" value="2"/>
</dbReference>
<dbReference type="GO" id="GO:0016020">
    <property type="term" value="C:membrane"/>
    <property type="evidence" value="ECO:0007669"/>
    <property type="project" value="UniProtKB-SubCell"/>
</dbReference>
<protein>
    <submittedName>
        <fullName evidence="13">Tomoregulin-1-like</fullName>
    </submittedName>
</protein>
<keyword evidence="6" id="KW-1133">Transmembrane helix</keyword>
<dbReference type="AlphaFoldDB" id="A0A9D3BK71"/>
<dbReference type="Gene3D" id="3.40.50.12700">
    <property type="match status" value="1"/>
</dbReference>
<dbReference type="PROSITE" id="PS51465">
    <property type="entry name" value="KAZAL_2"/>
    <property type="match status" value="2"/>
</dbReference>
<keyword evidence="7" id="KW-0472">Membrane</keyword>
<feature type="non-terminal residue" evidence="13">
    <location>
        <position position="1"/>
    </location>
</feature>
<dbReference type="InterPro" id="IPR050653">
    <property type="entry name" value="Prot_Inhib_GrowthFact_Antg"/>
</dbReference>
<feature type="domain" description="Kazal-like" evidence="12">
    <location>
        <begin position="169"/>
        <end position="217"/>
    </location>
</feature>
<keyword evidence="2" id="KW-0245">EGF-like domain</keyword>
<dbReference type="PANTHER" id="PTHR10913">
    <property type="entry name" value="FOLLISTATIN-RELATED"/>
    <property type="match status" value="1"/>
</dbReference>
<proteinExistence type="inferred from homology"/>
<dbReference type="SUPFAM" id="SSF52266">
    <property type="entry name" value="SGNH hydrolase"/>
    <property type="match status" value="1"/>
</dbReference>
<keyword evidence="3" id="KW-0812">Transmembrane</keyword>
<dbReference type="SUPFAM" id="SSF100895">
    <property type="entry name" value="Kazal-type serine protease inhibitors"/>
    <property type="match status" value="2"/>
</dbReference>
<evidence type="ECO:0000256" key="7">
    <source>
        <dbReference type="ARBA" id="ARBA00023136"/>
    </source>
</evidence>
<evidence type="ECO:0000256" key="10">
    <source>
        <dbReference type="ARBA" id="ARBA00038484"/>
    </source>
</evidence>
<evidence type="ECO:0000256" key="6">
    <source>
        <dbReference type="ARBA" id="ARBA00022989"/>
    </source>
</evidence>
<evidence type="ECO:0000256" key="4">
    <source>
        <dbReference type="ARBA" id="ARBA00022729"/>
    </source>
</evidence>
<dbReference type="CDD" id="cd00104">
    <property type="entry name" value="KAZAL_FS"/>
    <property type="match status" value="2"/>
</dbReference>
<comment type="subcellular location">
    <subcellularLocation>
        <location evidence="1">Membrane</location>
        <topology evidence="1">Single-pass type I membrane protein</topology>
    </subcellularLocation>
</comment>
<dbReference type="Proteomes" id="UP000822369">
    <property type="component" value="Chromosome 10"/>
</dbReference>
<organism evidence="13 14">
    <name type="scientific">Nothobranchius furzeri</name>
    <name type="common">Turquoise killifish</name>
    <dbReference type="NCBI Taxonomy" id="105023"/>
    <lineage>
        <taxon>Eukaryota</taxon>
        <taxon>Metazoa</taxon>
        <taxon>Chordata</taxon>
        <taxon>Craniata</taxon>
        <taxon>Vertebrata</taxon>
        <taxon>Euteleostomi</taxon>
        <taxon>Actinopterygii</taxon>
        <taxon>Neopterygii</taxon>
        <taxon>Teleostei</taxon>
        <taxon>Neoteleostei</taxon>
        <taxon>Acanthomorphata</taxon>
        <taxon>Ovalentaria</taxon>
        <taxon>Atherinomorphae</taxon>
        <taxon>Cyprinodontiformes</taxon>
        <taxon>Nothobranchiidae</taxon>
        <taxon>Nothobranchius</taxon>
    </lineage>
</organism>
<dbReference type="GO" id="GO:0005576">
    <property type="term" value="C:extracellular region"/>
    <property type="evidence" value="ECO:0007669"/>
    <property type="project" value="TreeGrafter"/>
</dbReference>
<gene>
    <name evidence="13" type="ORF">G4P62_002104</name>
</gene>
<keyword evidence="9" id="KW-0325">Glycoprotein</keyword>
<dbReference type="InterPro" id="IPR002350">
    <property type="entry name" value="Kazal_dom"/>
</dbReference>
<dbReference type="GO" id="GO:0030154">
    <property type="term" value="P:cell differentiation"/>
    <property type="evidence" value="ECO:0007669"/>
    <property type="project" value="TreeGrafter"/>
</dbReference>
<evidence type="ECO:0000313" key="13">
    <source>
        <dbReference type="EMBL" id="KAF7212977.1"/>
    </source>
</evidence>
<dbReference type="FunFam" id="3.30.60.30:FF:000002">
    <property type="entry name" value="tomoregulin-2 isoform X1"/>
    <property type="match status" value="1"/>
</dbReference>
<sequence>MALPGRFSGFCCMLLLLGLPNAWTSFTRGGSPDCGPGKAADCPDQSEKKSDLRVCDAGTCRFGGTCRENGADIKCVCQFHCNKKYVPVCGSNGDTYQNECFLRRAACRKQRAISIVSEGACYHADGRLMMKRFLSADDEGSGRGKKASKCGNCKFGAECDEDSEDLLCMCNIVCNGHNDNPVCGSNGVTYDTPCHVREASCLKQLKIDIKHVGRCQAEPEQPGPQASWVMVRRKHRTQPVGHHQPVHVSNRFSLLSDASTDKPTLFIGSSIVRNVALEAPATIVKCLPGARAGDIKSYLNLLAKDKRKYSEIVIHAGGNDTRLRQSEVTKINVASVCKFAKTMSDSVIFSGPLPDRTSDDMFS</sequence>
<evidence type="ECO:0000256" key="3">
    <source>
        <dbReference type="ARBA" id="ARBA00022692"/>
    </source>
</evidence>
<evidence type="ECO:0000256" key="1">
    <source>
        <dbReference type="ARBA" id="ARBA00004479"/>
    </source>
</evidence>
<feature type="signal peptide" evidence="11">
    <location>
        <begin position="1"/>
        <end position="24"/>
    </location>
</feature>
<dbReference type="Gene3D" id="3.30.60.30">
    <property type="match status" value="2"/>
</dbReference>
<dbReference type="PANTHER" id="PTHR10913:SF68">
    <property type="entry name" value="TOMOREGULIN-1-RELATED"/>
    <property type="match status" value="1"/>
</dbReference>
<dbReference type="GO" id="GO:0006950">
    <property type="term" value="P:response to stress"/>
    <property type="evidence" value="ECO:0007669"/>
    <property type="project" value="UniProtKB-ARBA"/>
</dbReference>
<keyword evidence="4 11" id="KW-0732">Signal</keyword>
<comment type="similarity">
    <text evidence="10">Belongs to the tomoregulin family.</text>
</comment>
<comment type="caution">
    <text evidence="13">The sequence shown here is derived from an EMBL/GenBank/DDBJ whole genome shotgun (WGS) entry which is preliminary data.</text>
</comment>
<accession>A0A9D3BK71</accession>
<dbReference type="EMBL" id="JAAVVJ010000010">
    <property type="protein sequence ID" value="KAF7212977.1"/>
    <property type="molecule type" value="Genomic_DNA"/>
</dbReference>
<keyword evidence="5" id="KW-0677">Repeat</keyword>
<dbReference type="InterPro" id="IPR036058">
    <property type="entry name" value="Kazal_dom_sf"/>
</dbReference>
<keyword evidence="8" id="KW-1015">Disulfide bond</keyword>
<evidence type="ECO:0000256" key="9">
    <source>
        <dbReference type="ARBA" id="ARBA00023180"/>
    </source>
</evidence>
<dbReference type="FunFam" id="3.30.60.30:FF:000020">
    <property type="entry name" value="tomoregulin-2 isoform X2"/>
    <property type="match status" value="1"/>
</dbReference>
<feature type="chain" id="PRO_5039609509" evidence="11">
    <location>
        <begin position="25"/>
        <end position="363"/>
    </location>
</feature>
<evidence type="ECO:0000313" key="14">
    <source>
        <dbReference type="Proteomes" id="UP000822369"/>
    </source>
</evidence>
<dbReference type="Gene3D" id="3.40.50.12690">
    <property type="match status" value="1"/>
</dbReference>
<evidence type="ECO:0000256" key="8">
    <source>
        <dbReference type="ARBA" id="ARBA00023157"/>
    </source>
</evidence>
<evidence type="ECO:0000256" key="5">
    <source>
        <dbReference type="ARBA" id="ARBA00022737"/>
    </source>
</evidence>
<evidence type="ECO:0000259" key="12">
    <source>
        <dbReference type="PROSITE" id="PS51465"/>
    </source>
</evidence>
<evidence type="ECO:0000256" key="11">
    <source>
        <dbReference type="SAM" id="SignalP"/>
    </source>
</evidence>
<name>A0A9D3BK71_NOTFU</name>
<reference evidence="13" key="1">
    <citation type="submission" date="2020-03" db="EMBL/GenBank/DDBJ databases">
        <title>Intra-Species Differences in Population Size shape Life History and Genome Evolution.</title>
        <authorList>
            <person name="Willemsen D."/>
            <person name="Cui R."/>
            <person name="Valenzano D.R."/>
        </authorList>
    </citation>
    <scope>NUCLEOTIDE SEQUENCE</scope>
    <source>
        <strain evidence="13">GRZ</strain>
        <tissue evidence="13">Whole</tissue>
    </source>
</reference>